<feature type="domain" description="RRM" evidence="9">
    <location>
        <begin position="64"/>
        <end position="138"/>
    </location>
</feature>
<dbReference type="InterPro" id="IPR055204">
    <property type="entry name" value="HNRNPL_RRM"/>
</dbReference>
<dbReference type="HOGENOM" id="CLU_015171_0_0_1"/>
<keyword evidence="1" id="KW-1017">Isopeptide bond</keyword>
<feature type="region of interest" description="Disordered" evidence="8">
    <location>
        <begin position="1"/>
        <end position="59"/>
    </location>
</feature>
<dbReference type="Pfam" id="PF11835">
    <property type="entry name" value="RRM_8"/>
    <property type="match status" value="1"/>
</dbReference>
<dbReference type="Pfam" id="PF13893">
    <property type="entry name" value="RRM_5"/>
    <property type="match status" value="1"/>
</dbReference>
<dbReference type="InterPro" id="IPR035979">
    <property type="entry name" value="RBD_domain_sf"/>
</dbReference>
<dbReference type="AlphaFoldDB" id="M4AK05"/>
<organism evidence="10 11">
    <name type="scientific">Xiphophorus maculatus</name>
    <name type="common">Southern platyfish</name>
    <name type="synonym">Platypoecilus maculatus</name>
    <dbReference type="NCBI Taxonomy" id="8083"/>
    <lineage>
        <taxon>Eukaryota</taxon>
        <taxon>Metazoa</taxon>
        <taxon>Chordata</taxon>
        <taxon>Craniata</taxon>
        <taxon>Vertebrata</taxon>
        <taxon>Euteleostomi</taxon>
        <taxon>Actinopterygii</taxon>
        <taxon>Neopterygii</taxon>
        <taxon>Teleostei</taxon>
        <taxon>Neoteleostei</taxon>
        <taxon>Acanthomorphata</taxon>
        <taxon>Ovalentaria</taxon>
        <taxon>Atherinomorphae</taxon>
        <taxon>Cyprinodontiformes</taxon>
        <taxon>Poeciliidae</taxon>
        <taxon>Poeciliinae</taxon>
        <taxon>Xiphophorus</taxon>
    </lineage>
</organism>
<evidence type="ECO:0000313" key="11">
    <source>
        <dbReference type="Proteomes" id="UP000002852"/>
    </source>
</evidence>
<evidence type="ECO:0000256" key="8">
    <source>
        <dbReference type="SAM" id="MobiDB-lite"/>
    </source>
</evidence>
<dbReference type="NCBIfam" id="TIGR01649">
    <property type="entry name" value="hnRNP-L_PTB"/>
    <property type="match status" value="1"/>
</dbReference>
<dbReference type="CDD" id="cd12700">
    <property type="entry name" value="RRM3_hnRPLL"/>
    <property type="match status" value="1"/>
</dbReference>
<evidence type="ECO:0000256" key="3">
    <source>
        <dbReference type="ARBA" id="ARBA00022737"/>
    </source>
</evidence>
<dbReference type="FunFam" id="3.30.70.330:FF:000072">
    <property type="entry name" value="heterogeneous nuclear ribonucleoprotein L isoform X1"/>
    <property type="match status" value="1"/>
</dbReference>
<dbReference type="GeneTree" id="ENSGT01030000234642"/>
<dbReference type="PANTHER" id="PTHR15592">
    <property type="entry name" value="MATRIN 3/NUCLEAR PROTEIN 220-RELATED"/>
    <property type="match status" value="1"/>
</dbReference>
<accession>M4AK05</accession>
<sequence>AANMSTVEAGGQREEGEYGRAAKRLKMEEPPLEEKEDRAEDELEEGEDSDSGSLPDSHLISPSPVVHVRGLCEAVVEADLIDALKKFGPICYVMMMPFKRQALVEFSAVESADRCVTCGAKEPVYIAGQQAYFNYSTSKRITRPTNADNPNSGNKVLLLSIQNPLYPITTDVLYTVCNPIGSVLRIVIFKRNGIQAMVEFESVQCAQKAKAALNGADIYAGCCTLKIEYARPTRLNVIKNDNESWDYTKPYLVRRGLACPLLPLTSNSRYKLSSVDVPDMVSYPLPQSSPSYSGHTPSSVAMVSGLHPSKMNCTRIFNLFCLYGNIEKVKFMKSVPGTALVEMGDEYAVDRAITHLNSIKLFGKRLNVCVSKQHAVIPSQVFELEDGSSSYKDFAMTRNNRFSSAGQASKNIIQPPSAVLHYYNVPPCISQDQLLKLCREHGVPGFIKFKMFDAKPSSKTISGLLEFDSKTEAVEALTVLNHYQIRIPNGSNPYTLKLCFSTSSHL</sequence>
<dbReference type="GO" id="GO:0006397">
    <property type="term" value="P:mRNA processing"/>
    <property type="evidence" value="ECO:0007669"/>
    <property type="project" value="InterPro"/>
</dbReference>
<evidence type="ECO:0000313" key="10">
    <source>
        <dbReference type="Ensembl" id="ENSXMAP00000014799.2"/>
    </source>
</evidence>
<reference evidence="11" key="1">
    <citation type="submission" date="2012-01" db="EMBL/GenBank/DDBJ databases">
        <authorList>
            <person name="Walter R."/>
            <person name="Schartl M."/>
            <person name="Warren W."/>
        </authorList>
    </citation>
    <scope>NUCLEOTIDE SEQUENCE [LARGE SCALE GENOMIC DNA]</scope>
    <source>
        <strain evidence="11">JP 163 A</strain>
    </source>
</reference>
<evidence type="ECO:0000259" key="9">
    <source>
        <dbReference type="PROSITE" id="PS50102"/>
    </source>
</evidence>
<reference evidence="10" key="4">
    <citation type="submission" date="2025-09" db="UniProtKB">
        <authorList>
            <consortium name="Ensembl"/>
        </authorList>
    </citation>
    <scope>IDENTIFICATION</scope>
    <source>
        <strain evidence="10">JP 163 A</strain>
    </source>
</reference>
<dbReference type="InterPro" id="IPR034983">
    <property type="entry name" value="hnRPLL_RRM3"/>
</dbReference>
<dbReference type="InterPro" id="IPR034986">
    <property type="entry name" value="hnRPLL_RRM2"/>
</dbReference>
<evidence type="ECO:0000256" key="7">
    <source>
        <dbReference type="PROSITE-ProRule" id="PRU00176"/>
    </source>
</evidence>
<dbReference type="Proteomes" id="UP000002852">
    <property type="component" value="Unassembled WGS sequence"/>
</dbReference>
<proteinExistence type="predicted"/>
<evidence type="ECO:0000256" key="1">
    <source>
        <dbReference type="ARBA" id="ARBA00022499"/>
    </source>
</evidence>
<dbReference type="Ensembl" id="ENSXMAT00000014819.2">
    <property type="protein sequence ID" value="ENSXMAP00000014799.2"/>
    <property type="gene ID" value="ENSXMAG00000014751.2"/>
</dbReference>
<dbReference type="FunFam" id="3.30.70.330:FF:000104">
    <property type="entry name" value="Heterogeneous nuclear ribonucleoprotein L like"/>
    <property type="match status" value="1"/>
</dbReference>
<dbReference type="Pfam" id="PF00076">
    <property type="entry name" value="RRM_1"/>
    <property type="match status" value="1"/>
</dbReference>
<keyword evidence="2" id="KW-0597">Phosphoprotein</keyword>
<dbReference type="Gene3D" id="3.30.70.330">
    <property type="match status" value="4"/>
</dbReference>
<dbReference type="InterPro" id="IPR006536">
    <property type="entry name" value="HnRNP-L/PTB"/>
</dbReference>
<reference evidence="11" key="2">
    <citation type="journal article" date="2013" name="Nat. Genet.">
        <title>The genome of the platyfish, Xiphophorus maculatus, provides insights into evolutionary adaptation and several complex traits.</title>
        <authorList>
            <person name="Schartl M."/>
            <person name="Walter R.B."/>
            <person name="Shen Y."/>
            <person name="Garcia T."/>
            <person name="Catchen J."/>
            <person name="Amores A."/>
            <person name="Braasch I."/>
            <person name="Chalopin D."/>
            <person name="Volff J.N."/>
            <person name="Lesch K.P."/>
            <person name="Bisazza A."/>
            <person name="Minx P."/>
            <person name="Hillier L."/>
            <person name="Wilson R.K."/>
            <person name="Fuerstenberg S."/>
            <person name="Boore J."/>
            <person name="Searle S."/>
            <person name="Postlethwait J.H."/>
            <person name="Warren W.C."/>
        </authorList>
    </citation>
    <scope>NUCLEOTIDE SEQUENCE [LARGE SCALE GENOMIC DNA]</scope>
    <source>
        <strain evidence="11">JP 163 A</strain>
    </source>
</reference>
<feature type="compositionally biased region" description="Basic and acidic residues" evidence="8">
    <location>
        <begin position="11"/>
        <end position="38"/>
    </location>
</feature>
<keyword evidence="6" id="KW-0687">Ribonucleoprotein</keyword>
<evidence type="ECO:0000256" key="5">
    <source>
        <dbReference type="ARBA" id="ARBA00022884"/>
    </source>
</evidence>
<dbReference type="InterPro" id="IPR000504">
    <property type="entry name" value="RRM_dom"/>
</dbReference>
<keyword evidence="4" id="KW-0832">Ubl conjugation</keyword>
<feature type="domain" description="RRM" evidence="9">
    <location>
        <begin position="299"/>
        <end position="373"/>
    </location>
</feature>
<dbReference type="InterPro" id="IPR012677">
    <property type="entry name" value="Nucleotide-bd_a/b_plait_sf"/>
</dbReference>
<evidence type="ECO:0000256" key="6">
    <source>
        <dbReference type="ARBA" id="ARBA00023274"/>
    </source>
</evidence>
<dbReference type="eggNOG" id="KOG1456">
    <property type="taxonomic scope" value="Eukaryota"/>
</dbReference>
<dbReference type="GO" id="GO:1990904">
    <property type="term" value="C:ribonucleoprotein complex"/>
    <property type="evidence" value="ECO:0007669"/>
    <property type="project" value="UniProtKB-KW"/>
</dbReference>
<dbReference type="GO" id="GO:0005634">
    <property type="term" value="C:nucleus"/>
    <property type="evidence" value="ECO:0007669"/>
    <property type="project" value="InterPro"/>
</dbReference>
<protein>
    <submittedName>
        <fullName evidence="10">Heteroous nuclear ribonucleoprotein L like</fullName>
    </submittedName>
</protein>
<dbReference type="SUPFAM" id="SSF54928">
    <property type="entry name" value="RNA-binding domain, RBD"/>
    <property type="match status" value="4"/>
</dbReference>
<dbReference type="PROSITE" id="PS50102">
    <property type="entry name" value="RRM"/>
    <property type="match status" value="3"/>
</dbReference>
<evidence type="ECO:0000256" key="2">
    <source>
        <dbReference type="ARBA" id="ARBA00022553"/>
    </source>
</evidence>
<dbReference type="InterPro" id="IPR021790">
    <property type="entry name" value="PTBP1-like_RRM2"/>
</dbReference>
<dbReference type="Pfam" id="PF22976">
    <property type="entry name" value="RRM_10"/>
    <property type="match status" value="1"/>
</dbReference>
<name>M4AK05_XIPMA</name>
<keyword evidence="5 7" id="KW-0694">RNA-binding</keyword>
<dbReference type="GO" id="GO:0003723">
    <property type="term" value="F:RNA binding"/>
    <property type="evidence" value="ECO:0007669"/>
    <property type="project" value="UniProtKB-UniRule"/>
</dbReference>
<keyword evidence="3" id="KW-0677">Repeat</keyword>
<dbReference type="SMART" id="SM00360">
    <property type="entry name" value="RRM"/>
    <property type="match status" value="3"/>
</dbReference>
<feature type="compositionally biased region" description="Acidic residues" evidence="8">
    <location>
        <begin position="39"/>
        <end position="50"/>
    </location>
</feature>
<feature type="domain" description="RRM" evidence="9">
    <location>
        <begin position="154"/>
        <end position="232"/>
    </location>
</feature>
<keyword evidence="11" id="KW-1185">Reference proteome</keyword>
<dbReference type="FunFam" id="3.30.70.330:FF:000052">
    <property type="entry name" value="Heterogeneous nuclear ribonucleoprotein L like"/>
    <property type="match status" value="1"/>
</dbReference>
<evidence type="ECO:0000256" key="4">
    <source>
        <dbReference type="ARBA" id="ARBA00022843"/>
    </source>
</evidence>
<reference evidence="10" key="3">
    <citation type="submission" date="2025-08" db="UniProtKB">
        <authorList>
            <consortium name="Ensembl"/>
        </authorList>
    </citation>
    <scope>IDENTIFICATION</scope>
    <source>
        <strain evidence="10">JP 163 A</strain>
    </source>
</reference>
<dbReference type="CDD" id="cd12786">
    <property type="entry name" value="RRM2_hnRPLL"/>
    <property type="match status" value="1"/>
</dbReference>
<dbReference type="FunFam" id="3.30.70.330:FF:000073">
    <property type="entry name" value="Heterogeneous nuclear ribonucleoprotein L like"/>
    <property type="match status" value="1"/>
</dbReference>